<dbReference type="InterPro" id="IPR000801">
    <property type="entry name" value="Esterase-like"/>
</dbReference>
<dbReference type="InterPro" id="IPR029058">
    <property type="entry name" value="AB_hydrolase_fold"/>
</dbReference>
<reference evidence="2 3" key="1">
    <citation type="submission" date="2016-11" db="EMBL/GenBank/DDBJ databases">
        <authorList>
            <person name="Jaros S."/>
            <person name="Januszkiewicz K."/>
            <person name="Wedrychowicz H."/>
        </authorList>
    </citation>
    <scope>NUCLEOTIDE SEQUENCE [LARGE SCALE GENOMIC DNA]</scope>
    <source>
        <strain evidence="2 3">DSM 25661</strain>
    </source>
</reference>
<dbReference type="Gene3D" id="1.25.40.10">
    <property type="entry name" value="Tetratricopeptide repeat domain"/>
    <property type="match status" value="1"/>
</dbReference>
<dbReference type="PANTHER" id="PTHR48098">
    <property type="entry name" value="ENTEROCHELIN ESTERASE-RELATED"/>
    <property type="match status" value="1"/>
</dbReference>
<dbReference type="Pfam" id="PF00756">
    <property type="entry name" value="Esterase"/>
    <property type="match status" value="1"/>
</dbReference>
<dbReference type="Gene3D" id="3.40.50.1820">
    <property type="entry name" value="alpha/beta hydrolase"/>
    <property type="match status" value="1"/>
</dbReference>
<proteinExistence type="predicted"/>
<dbReference type="SUPFAM" id="SSF53474">
    <property type="entry name" value="alpha/beta-Hydrolases"/>
    <property type="match status" value="1"/>
</dbReference>
<evidence type="ECO:0000313" key="2">
    <source>
        <dbReference type="EMBL" id="SHE68752.1"/>
    </source>
</evidence>
<keyword evidence="1" id="KW-0732">Signal</keyword>
<name>A0A1M4VIT6_9FLAO</name>
<dbReference type="AlphaFoldDB" id="A0A1M4VIT6"/>
<gene>
    <name evidence="2" type="ORF">SAMN05444278_10477</name>
</gene>
<sequence length="380" mass="44652">MKKLLFLLAVLFSYQSYAQIEYVEVDSKILNGTRQIKVQLPRNYEKNEDKSYPVIVVFDGDYLFEPVAGLVDYFSYWEYIPEAIVIGVNQVGFRNDDGLIDSDVQYPIDSGAQFYDFINLEVMKFVDENYRTSPFVVITAQDYMANFASFFLMKDNPLFRGYVNISPDYTSKTTDRLKEVFSSTKQKTWYYISTAEDDIKELRKTIRASNATFQAIDNNNFYYYYDDFKDQDHFTQVGFALSSAFQKIFSLYKPISEDEYLTKVLKADDFVEYLIEKYDDIAELYALDIKMRTSDFFYINDAIEKNEKWEQFKDLSDLAEDQLPETLFSSYFLGRYYEEIGKPKKAMRSYNSGYGLEEVGFITNDLVIQKAEKIKEIFGY</sequence>
<evidence type="ECO:0000313" key="3">
    <source>
        <dbReference type="Proteomes" id="UP000184462"/>
    </source>
</evidence>
<evidence type="ECO:0008006" key="4">
    <source>
        <dbReference type="Google" id="ProtNLM"/>
    </source>
</evidence>
<organism evidence="2 3">
    <name type="scientific">Psychroflexus salarius</name>
    <dbReference type="NCBI Taxonomy" id="1155689"/>
    <lineage>
        <taxon>Bacteria</taxon>
        <taxon>Pseudomonadati</taxon>
        <taxon>Bacteroidota</taxon>
        <taxon>Flavobacteriia</taxon>
        <taxon>Flavobacteriales</taxon>
        <taxon>Flavobacteriaceae</taxon>
        <taxon>Psychroflexus</taxon>
    </lineage>
</organism>
<evidence type="ECO:0000256" key="1">
    <source>
        <dbReference type="SAM" id="SignalP"/>
    </source>
</evidence>
<dbReference type="RefSeq" id="WP_073192787.1">
    <property type="nucleotide sequence ID" value="NZ_FQTW01000004.1"/>
</dbReference>
<dbReference type="OrthoDB" id="1142077at2"/>
<dbReference type="Proteomes" id="UP000184462">
    <property type="component" value="Unassembled WGS sequence"/>
</dbReference>
<dbReference type="InterPro" id="IPR050583">
    <property type="entry name" value="Mycobacterial_A85_antigen"/>
</dbReference>
<dbReference type="STRING" id="1155689.SAMN05444278_10477"/>
<keyword evidence="3" id="KW-1185">Reference proteome</keyword>
<dbReference type="EMBL" id="FQTW01000004">
    <property type="protein sequence ID" value="SHE68752.1"/>
    <property type="molecule type" value="Genomic_DNA"/>
</dbReference>
<feature type="signal peptide" evidence="1">
    <location>
        <begin position="1"/>
        <end position="18"/>
    </location>
</feature>
<feature type="chain" id="PRO_5012206077" description="Esterase" evidence="1">
    <location>
        <begin position="19"/>
        <end position="380"/>
    </location>
</feature>
<accession>A0A1M4VIT6</accession>
<dbReference type="InterPro" id="IPR011990">
    <property type="entry name" value="TPR-like_helical_dom_sf"/>
</dbReference>
<protein>
    <recommendedName>
        <fullName evidence="4">Esterase</fullName>
    </recommendedName>
</protein>
<dbReference type="PANTHER" id="PTHR48098:SF6">
    <property type="entry name" value="FERRI-BACILLIBACTIN ESTERASE BESA"/>
    <property type="match status" value="1"/>
</dbReference>